<evidence type="ECO:0000313" key="2">
    <source>
        <dbReference type="EMBL" id="CAE0435287.1"/>
    </source>
</evidence>
<proteinExistence type="predicted"/>
<organism evidence="2">
    <name type="scientific">Aplanochytrium stocchinoi</name>
    <dbReference type="NCBI Taxonomy" id="215587"/>
    <lineage>
        <taxon>Eukaryota</taxon>
        <taxon>Sar</taxon>
        <taxon>Stramenopiles</taxon>
        <taxon>Bigyra</taxon>
        <taxon>Labyrinthulomycetes</taxon>
        <taxon>Thraustochytrida</taxon>
        <taxon>Thraustochytriidae</taxon>
        <taxon>Aplanochytrium</taxon>
    </lineage>
</organism>
<dbReference type="AlphaFoldDB" id="A0A7S3LLQ7"/>
<evidence type="ECO:0000256" key="1">
    <source>
        <dbReference type="SAM" id="MobiDB-lite"/>
    </source>
</evidence>
<reference evidence="2" key="1">
    <citation type="submission" date="2021-01" db="EMBL/GenBank/DDBJ databases">
        <authorList>
            <person name="Corre E."/>
            <person name="Pelletier E."/>
            <person name="Niang G."/>
            <person name="Scheremetjew M."/>
            <person name="Finn R."/>
            <person name="Kale V."/>
            <person name="Holt S."/>
            <person name="Cochrane G."/>
            <person name="Meng A."/>
            <person name="Brown T."/>
            <person name="Cohen L."/>
        </authorList>
    </citation>
    <scope>NUCLEOTIDE SEQUENCE</scope>
    <source>
        <strain evidence="2">GSBS06</strain>
    </source>
</reference>
<feature type="region of interest" description="Disordered" evidence="1">
    <location>
        <begin position="20"/>
        <end position="45"/>
    </location>
</feature>
<protein>
    <submittedName>
        <fullName evidence="2">Uncharacterized protein</fullName>
    </submittedName>
</protein>
<sequence>MNFVNRLIAPRAVAAESWALRPGESKVDTSEEQDEISVGEEDKVSADEEQVAAGANKDGLAGANAVSALEPTLTYNNLFTPEISEAEAEVEAFSFPVFDEYDDEGPDTVKNWKEVMEKKVEDVEITYITSETDKLLQTAITEIKDLLDRFHKNNVKDDVAIIRYWLGVYLKKMYQHSKQNDDTITRKDFIAFIKV</sequence>
<dbReference type="EMBL" id="HBIN01007584">
    <property type="protein sequence ID" value="CAE0435287.1"/>
    <property type="molecule type" value="Transcribed_RNA"/>
</dbReference>
<feature type="compositionally biased region" description="Acidic residues" evidence="1">
    <location>
        <begin position="30"/>
        <end position="39"/>
    </location>
</feature>
<accession>A0A7S3LLQ7</accession>
<name>A0A7S3LLQ7_9STRA</name>
<gene>
    <name evidence="2" type="ORF">ASTO00021_LOCUS5567</name>
</gene>